<organism evidence="3 4">
    <name type="scientific">Gigaspora margarita</name>
    <dbReference type="NCBI Taxonomy" id="4874"/>
    <lineage>
        <taxon>Eukaryota</taxon>
        <taxon>Fungi</taxon>
        <taxon>Fungi incertae sedis</taxon>
        <taxon>Mucoromycota</taxon>
        <taxon>Glomeromycotina</taxon>
        <taxon>Glomeromycetes</taxon>
        <taxon>Diversisporales</taxon>
        <taxon>Gigasporaceae</taxon>
        <taxon>Gigaspora</taxon>
    </lineage>
</organism>
<evidence type="ECO:0000313" key="4">
    <source>
        <dbReference type="Proteomes" id="UP000789901"/>
    </source>
</evidence>
<feature type="chain" id="PRO_5045390783" evidence="2">
    <location>
        <begin position="23"/>
        <end position="92"/>
    </location>
</feature>
<feature type="compositionally biased region" description="Low complexity" evidence="1">
    <location>
        <begin position="40"/>
        <end position="58"/>
    </location>
</feature>
<evidence type="ECO:0000256" key="1">
    <source>
        <dbReference type="SAM" id="MobiDB-lite"/>
    </source>
</evidence>
<gene>
    <name evidence="3" type="ORF">GMARGA_LOCUS12466</name>
</gene>
<evidence type="ECO:0000313" key="3">
    <source>
        <dbReference type="EMBL" id="CAG8706347.1"/>
    </source>
</evidence>
<reference evidence="3 4" key="1">
    <citation type="submission" date="2021-06" db="EMBL/GenBank/DDBJ databases">
        <authorList>
            <person name="Kallberg Y."/>
            <person name="Tangrot J."/>
            <person name="Rosling A."/>
        </authorList>
    </citation>
    <scope>NUCLEOTIDE SEQUENCE [LARGE SCALE GENOMIC DNA]</scope>
    <source>
        <strain evidence="3 4">120-4 pot B 10/14</strain>
    </source>
</reference>
<feature type="region of interest" description="Disordered" evidence="1">
    <location>
        <begin position="25"/>
        <end position="92"/>
    </location>
</feature>
<name>A0ABN7UZL7_GIGMA</name>
<dbReference type="EMBL" id="CAJVQB010007622">
    <property type="protein sequence ID" value="CAG8706347.1"/>
    <property type="molecule type" value="Genomic_DNA"/>
</dbReference>
<sequence>MVKINSLFIIALALVALNPASSVPLNRRAGSAGAAHDKATGAAGATKDKATSATSSTGNTDVTKTGTDKIKSAPAASAPAVSSPTGEHKIID</sequence>
<feature type="signal peptide" evidence="2">
    <location>
        <begin position="1"/>
        <end position="22"/>
    </location>
</feature>
<accession>A0ABN7UZL7</accession>
<keyword evidence="2" id="KW-0732">Signal</keyword>
<evidence type="ECO:0000256" key="2">
    <source>
        <dbReference type="SAM" id="SignalP"/>
    </source>
</evidence>
<keyword evidence="4" id="KW-1185">Reference proteome</keyword>
<protein>
    <submittedName>
        <fullName evidence="3">5597_t:CDS:1</fullName>
    </submittedName>
</protein>
<dbReference type="Proteomes" id="UP000789901">
    <property type="component" value="Unassembled WGS sequence"/>
</dbReference>
<feature type="compositionally biased region" description="Low complexity" evidence="1">
    <location>
        <begin position="72"/>
        <end position="84"/>
    </location>
</feature>
<proteinExistence type="predicted"/>
<comment type="caution">
    <text evidence="3">The sequence shown here is derived from an EMBL/GenBank/DDBJ whole genome shotgun (WGS) entry which is preliminary data.</text>
</comment>